<evidence type="ECO:0000256" key="2">
    <source>
        <dbReference type="SAM" id="MobiDB-lite"/>
    </source>
</evidence>
<gene>
    <name evidence="3" type="primary">Contig19222.g20378</name>
    <name evidence="3" type="ORF">STYLEM_1600</name>
</gene>
<protein>
    <submittedName>
        <fullName evidence="3">Uncharacterized protein</fullName>
    </submittedName>
</protein>
<proteinExistence type="predicted"/>
<dbReference type="InParanoid" id="A0A077ZRY1"/>
<evidence type="ECO:0000313" key="3">
    <source>
        <dbReference type="EMBL" id="CDW72637.1"/>
    </source>
</evidence>
<feature type="region of interest" description="Disordered" evidence="2">
    <location>
        <begin position="714"/>
        <end position="749"/>
    </location>
</feature>
<name>A0A077ZRY1_STYLE</name>
<dbReference type="EMBL" id="CCKQ01001527">
    <property type="protein sequence ID" value="CDW72637.1"/>
    <property type="molecule type" value="Genomic_DNA"/>
</dbReference>
<sequence>MDLHYSNQQQSEAQNDLFDQFEYRGDLDTLNAKQSQPANERKKIVASKLKNEDVQKFLDYMFDYKDEGKQISNSTNRILGFKKSQKMHQSKQVLMLLKKNQQELNQESFSQDYQTCRQQDQNYLSILQVKKIENQDVIIDEFPRKNLTPTPQTRVQIPMDDQYTRYDPYSQNQSVVQSKSQVNYQSNHLQRVQKYLKNVSEKSHREHNITDKENIGSQDNMYETRFVDIKIPKAVSMLQSNDIQGIDKAENNTSFDKNYIPITKMPFPSFGGEELNQDNTSISFIGRNSLGHSQIFDKNEQNLRALKRNSTEATQRVQRQMKMNFKLIKEDINKNKNNLKAFNLFHMIMSDNETKNDQLQENNNNQNNNSNVNEQQLGICPQNRKAMNQSKNENSRNQKGFLPIRNIPRNGFSNYLMKKKLLVQSQQQMKNNELSTVDSNESYFKDLFVVNSKNQQNNPLTIQKIGQSHRIPTLIRQRTVINTKDASISCDLPKHIDSYGNISIEADTNINDNLLSAQSNPLSSQLESNQVSSLTLNSKKMSLANLKYIRSAQINVQVQLKASQQKQNTSQIPNTQGEYSLWQMPYQINQSFQGGELQIKNKSRNKIGGSYATQYQTDSTYQQRNLKSFIPVLQKNKMLKKSSLSPINFSQQKLSKCGEITDSAGSPSPFKGPVYVNTSSQDILINVDRIERQNVILTKSQLNGIASQNLKCQSNSKRLKHGNHSTSYMPNRKQYKQQQNSDLPRSPII</sequence>
<keyword evidence="4" id="KW-1185">Reference proteome</keyword>
<dbReference type="AlphaFoldDB" id="A0A077ZRY1"/>
<organism evidence="3 4">
    <name type="scientific">Stylonychia lemnae</name>
    <name type="common">Ciliate</name>
    <dbReference type="NCBI Taxonomy" id="5949"/>
    <lineage>
        <taxon>Eukaryota</taxon>
        <taxon>Sar</taxon>
        <taxon>Alveolata</taxon>
        <taxon>Ciliophora</taxon>
        <taxon>Intramacronucleata</taxon>
        <taxon>Spirotrichea</taxon>
        <taxon>Stichotrichia</taxon>
        <taxon>Sporadotrichida</taxon>
        <taxon>Oxytrichidae</taxon>
        <taxon>Stylonychinae</taxon>
        <taxon>Stylonychia</taxon>
    </lineage>
</organism>
<accession>A0A077ZRY1</accession>
<evidence type="ECO:0000256" key="1">
    <source>
        <dbReference type="SAM" id="Coils"/>
    </source>
</evidence>
<dbReference type="Proteomes" id="UP000039865">
    <property type="component" value="Unassembled WGS sequence"/>
</dbReference>
<keyword evidence="1" id="KW-0175">Coiled coil</keyword>
<feature type="coiled-coil region" evidence="1">
    <location>
        <begin position="349"/>
        <end position="376"/>
    </location>
</feature>
<evidence type="ECO:0000313" key="4">
    <source>
        <dbReference type="Proteomes" id="UP000039865"/>
    </source>
</evidence>
<reference evidence="3 4" key="1">
    <citation type="submission" date="2014-06" db="EMBL/GenBank/DDBJ databases">
        <authorList>
            <person name="Swart Estienne"/>
        </authorList>
    </citation>
    <scope>NUCLEOTIDE SEQUENCE [LARGE SCALE GENOMIC DNA]</scope>
    <source>
        <strain evidence="3 4">130c</strain>
    </source>
</reference>